<proteinExistence type="predicted"/>
<name>A0A6J4N3G1_9CYAN</name>
<evidence type="ECO:0000313" key="1">
    <source>
        <dbReference type="EMBL" id="CAA9376927.1"/>
    </source>
</evidence>
<reference evidence="1" key="1">
    <citation type="submission" date="2020-02" db="EMBL/GenBank/DDBJ databases">
        <authorList>
            <person name="Meier V. D."/>
        </authorList>
    </citation>
    <scope>NUCLEOTIDE SEQUENCE</scope>
    <source>
        <strain evidence="1">AVDCRST_MAG84</strain>
    </source>
</reference>
<accession>A0A6J4N3G1</accession>
<sequence>MDDIKMPQTLVNTRLMPIRATSLSLGLKPFLPQFLSKSR</sequence>
<gene>
    <name evidence="1" type="ORF">AVDCRST_MAG84-4795</name>
</gene>
<dbReference type="EMBL" id="CADCTZ010001052">
    <property type="protein sequence ID" value="CAA9376927.1"/>
    <property type="molecule type" value="Genomic_DNA"/>
</dbReference>
<protein>
    <submittedName>
        <fullName evidence="1">Uncharacterized protein</fullName>
    </submittedName>
</protein>
<dbReference type="AlphaFoldDB" id="A0A6J4N3G1"/>
<organism evidence="1">
    <name type="scientific">uncultured Microcoleus sp</name>
    <dbReference type="NCBI Taxonomy" id="259945"/>
    <lineage>
        <taxon>Bacteria</taxon>
        <taxon>Bacillati</taxon>
        <taxon>Cyanobacteriota</taxon>
        <taxon>Cyanophyceae</taxon>
        <taxon>Oscillatoriophycideae</taxon>
        <taxon>Oscillatoriales</taxon>
        <taxon>Microcoleaceae</taxon>
        <taxon>Microcoleus</taxon>
        <taxon>environmental samples</taxon>
    </lineage>
</organism>